<feature type="compositionally biased region" description="Low complexity" evidence="1">
    <location>
        <begin position="1"/>
        <end position="12"/>
    </location>
</feature>
<dbReference type="EMBL" id="ASHM01001422">
    <property type="protein sequence ID" value="PNY06645.1"/>
    <property type="molecule type" value="Genomic_DNA"/>
</dbReference>
<organism evidence="3 4">
    <name type="scientific">Trifolium pratense</name>
    <name type="common">Red clover</name>
    <dbReference type="NCBI Taxonomy" id="57577"/>
    <lineage>
        <taxon>Eukaryota</taxon>
        <taxon>Viridiplantae</taxon>
        <taxon>Streptophyta</taxon>
        <taxon>Embryophyta</taxon>
        <taxon>Tracheophyta</taxon>
        <taxon>Spermatophyta</taxon>
        <taxon>Magnoliopsida</taxon>
        <taxon>eudicotyledons</taxon>
        <taxon>Gunneridae</taxon>
        <taxon>Pentapetalae</taxon>
        <taxon>rosids</taxon>
        <taxon>fabids</taxon>
        <taxon>Fabales</taxon>
        <taxon>Fabaceae</taxon>
        <taxon>Papilionoideae</taxon>
        <taxon>50 kb inversion clade</taxon>
        <taxon>NPAAA clade</taxon>
        <taxon>Hologalegina</taxon>
        <taxon>IRL clade</taxon>
        <taxon>Trifolieae</taxon>
        <taxon>Trifolium</taxon>
    </lineage>
</organism>
<dbReference type="Proteomes" id="UP000236291">
    <property type="component" value="Unassembled WGS sequence"/>
</dbReference>
<evidence type="ECO:0000313" key="3">
    <source>
        <dbReference type="EMBL" id="PNY06645.1"/>
    </source>
</evidence>
<dbReference type="InterPro" id="IPR005162">
    <property type="entry name" value="Retrotrans_gag_dom"/>
</dbReference>
<comment type="caution">
    <text evidence="3">The sequence shown here is derived from an EMBL/GenBank/DDBJ whole genome shotgun (WGS) entry which is preliminary data.</text>
</comment>
<sequence length="296" mass="34065">MANNQVQNNHNNTLKDETSSQLRQTAQQGTQTNAIVNTDSNNCRVNNGTHPVRLNDNQNASDEGNSNNGNNGNDEHRGKGRNSEVRTSDDLGRGDYPYEDGHKGRKCQHPGKTSFTIRILESRILRALEKPPKLENYDGPTDLDEHVEHIYTVLDYYQEPGSIKCKLFVLTLKVATMTWFKGLEDNFIKSWEELNKASSSPFIAWKRQPKTITSLSNILQGKDESLRDYIERFTRKAIEVKGTNVKIKCYIFENGLRHDTKFKKKLGLKKSKDMQDLLSHAQRYINYEEKMLRERT</sequence>
<evidence type="ECO:0000256" key="1">
    <source>
        <dbReference type="SAM" id="MobiDB-lite"/>
    </source>
</evidence>
<dbReference type="AlphaFoldDB" id="A0A2K3NUD9"/>
<gene>
    <name evidence="3" type="ORF">L195_g003120</name>
</gene>
<feature type="domain" description="Retrotransposon gag" evidence="2">
    <location>
        <begin position="166"/>
        <end position="257"/>
    </location>
</feature>
<evidence type="ECO:0000313" key="4">
    <source>
        <dbReference type="Proteomes" id="UP000236291"/>
    </source>
</evidence>
<feature type="compositionally biased region" description="Polar residues" evidence="1">
    <location>
        <begin position="19"/>
        <end position="60"/>
    </location>
</feature>
<feature type="region of interest" description="Disordered" evidence="1">
    <location>
        <begin position="1"/>
        <end position="110"/>
    </location>
</feature>
<feature type="compositionally biased region" description="Low complexity" evidence="1">
    <location>
        <begin position="61"/>
        <end position="72"/>
    </location>
</feature>
<protein>
    <recommendedName>
        <fullName evidence="2">Retrotransposon gag domain-containing protein</fullName>
    </recommendedName>
</protein>
<dbReference type="PANTHER" id="PTHR33223">
    <property type="entry name" value="CCHC-TYPE DOMAIN-CONTAINING PROTEIN"/>
    <property type="match status" value="1"/>
</dbReference>
<reference evidence="3 4" key="1">
    <citation type="journal article" date="2014" name="Am. J. Bot.">
        <title>Genome assembly and annotation for red clover (Trifolium pratense; Fabaceae).</title>
        <authorList>
            <person name="Istvanek J."/>
            <person name="Jaros M."/>
            <person name="Krenek A."/>
            <person name="Repkova J."/>
        </authorList>
    </citation>
    <scope>NUCLEOTIDE SEQUENCE [LARGE SCALE GENOMIC DNA]</scope>
    <source>
        <strain evidence="4">cv. Tatra</strain>
        <tissue evidence="3">Young leaves</tissue>
    </source>
</reference>
<feature type="compositionally biased region" description="Basic and acidic residues" evidence="1">
    <location>
        <begin position="73"/>
        <end position="93"/>
    </location>
</feature>
<proteinExistence type="predicted"/>
<accession>A0A2K3NUD9</accession>
<name>A0A2K3NUD9_TRIPR</name>
<dbReference type="Pfam" id="PF03732">
    <property type="entry name" value="Retrotrans_gag"/>
    <property type="match status" value="1"/>
</dbReference>
<dbReference type="PANTHER" id="PTHR33223:SF10">
    <property type="entry name" value="AMINOTRANSFERASE-LIKE PLANT MOBILE DOMAIN-CONTAINING PROTEIN"/>
    <property type="match status" value="1"/>
</dbReference>
<reference evidence="3 4" key="2">
    <citation type="journal article" date="2017" name="Front. Plant Sci.">
        <title>Gene Classification and Mining of Molecular Markers Useful in Red Clover (Trifolium pratense) Breeding.</title>
        <authorList>
            <person name="Istvanek J."/>
            <person name="Dluhosova J."/>
            <person name="Dluhos P."/>
            <person name="Patkova L."/>
            <person name="Nedelnik J."/>
            <person name="Repkova J."/>
        </authorList>
    </citation>
    <scope>NUCLEOTIDE SEQUENCE [LARGE SCALE GENOMIC DNA]</scope>
    <source>
        <strain evidence="4">cv. Tatra</strain>
        <tissue evidence="3">Young leaves</tissue>
    </source>
</reference>
<evidence type="ECO:0000259" key="2">
    <source>
        <dbReference type="Pfam" id="PF03732"/>
    </source>
</evidence>